<protein>
    <recommendedName>
        <fullName evidence="4 5">Large ribosomal subunit protein uL29</fullName>
    </recommendedName>
</protein>
<keyword evidence="2 5" id="KW-0689">Ribosomal protein</keyword>
<comment type="caution">
    <text evidence="6">The sequence shown here is derived from an EMBL/GenBank/DDBJ whole genome shotgun (WGS) entry which is preliminary data.</text>
</comment>
<dbReference type="Gene3D" id="1.10.287.310">
    <property type="match status" value="1"/>
</dbReference>
<name>A0A1F6NKF4_9BACT</name>
<evidence type="ECO:0000313" key="7">
    <source>
        <dbReference type="Proteomes" id="UP000177803"/>
    </source>
</evidence>
<accession>A0A1F6NKF4</accession>
<evidence type="ECO:0000256" key="1">
    <source>
        <dbReference type="ARBA" id="ARBA00009254"/>
    </source>
</evidence>
<dbReference type="GO" id="GO:0006412">
    <property type="term" value="P:translation"/>
    <property type="evidence" value="ECO:0007669"/>
    <property type="project" value="UniProtKB-UniRule"/>
</dbReference>
<proteinExistence type="inferred from homology"/>
<dbReference type="EMBL" id="MFQR01000029">
    <property type="protein sequence ID" value="OGH84325.1"/>
    <property type="molecule type" value="Genomic_DNA"/>
</dbReference>
<evidence type="ECO:0000256" key="4">
    <source>
        <dbReference type="ARBA" id="ARBA00035204"/>
    </source>
</evidence>
<dbReference type="InterPro" id="IPR001854">
    <property type="entry name" value="Ribosomal_uL29"/>
</dbReference>
<organism evidence="6 7">
    <name type="scientific">Candidatus Magasanikbacteria bacterium RIFOXYA2_FULL_44_8</name>
    <dbReference type="NCBI Taxonomy" id="1798696"/>
    <lineage>
        <taxon>Bacteria</taxon>
        <taxon>Candidatus Magasanikiibacteriota</taxon>
    </lineage>
</organism>
<dbReference type="Pfam" id="PF00831">
    <property type="entry name" value="Ribosomal_L29"/>
    <property type="match status" value="1"/>
</dbReference>
<dbReference type="HAMAP" id="MF_00374">
    <property type="entry name" value="Ribosomal_uL29"/>
    <property type="match status" value="1"/>
</dbReference>
<dbReference type="SUPFAM" id="SSF46561">
    <property type="entry name" value="Ribosomal protein L29 (L29p)"/>
    <property type="match status" value="1"/>
</dbReference>
<evidence type="ECO:0000256" key="5">
    <source>
        <dbReference type="HAMAP-Rule" id="MF_00374"/>
    </source>
</evidence>
<evidence type="ECO:0000256" key="3">
    <source>
        <dbReference type="ARBA" id="ARBA00023274"/>
    </source>
</evidence>
<evidence type="ECO:0000256" key="2">
    <source>
        <dbReference type="ARBA" id="ARBA00022980"/>
    </source>
</evidence>
<evidence type="ECO:0000313" key="6">
    <source>
        <dbReference type="EMBL" id="OGH84325.1"/>
    </source>
</evidence>
<gene>
    <name evidence="5" type="primary">rpmC</name>
    <name evidence="6" type="ORF">A2261_03945</name>
</gene>
<dbReference type="NCBIfam" id="TIGR00012">
    <property type="entry name" value="L29"/>
    <property type="match status" value="1"/>
</dbReference>
<dbReference type="GO" id="GO:0003735">
    <property type="term" value="F:structural constituent of ribosome"/>
    <property type="evidence" value="ECO:0007669"/>
    <property type="project" value="InterPro"/>
</dbReference>
<dbReference type="Proteomes" id="UP000177803">
    <property type="component" value="Unassembled WGS sequence"/>
</dbReference>
<dbReference type="GO" id="GO:0005840">
    <property type="term" value="C:ribosome"/>
    <property type="evidence" value="ECO:0007669"/>
    <property type="project" value="UniProtKB-KW"/>
</dbReference>
<dbReference type="GO" id="GO:1990904">
    <property type="term" value="C:ribonucleoprotein complex"/>
    <property type="evidence" value="ECO:0007669"/>
    <property type="project" value="UniProtKB-KW"/>
</dbReference>
<keyword evidence="3 5" id="KW-0687">Ribonucleoprotein</keyword>
<reference evidence="6 7" key="1">
    <citation type="journal article" date="2016" name="Nat. Commun.">
        <title>Thousands of microbial genomes shed light on interconnected biogeochemical processes in an aquifer system.</title>
        <authorList>
            <person name="Anantharaman K."/>
            <person name="Brown C.T."/>
            <person name="Hug L.A."/>
            <person name="Sharon I."/>
            <person name="Castelle C.J."/>
            <person name="Probst A.J."/>
            <person name="Thomas B.C."/>
            <person name="Singh A."/>
            <person name="Wilkins M.J."/>
            <person name="Karaoz U."/>
            <person name="Brodie E.L."/>
            <person name="Williams K.H."/>
            <person name="Hubbard S.S."/>
            <person name="Banfield J.F."/>
        </authorList>
    </citation>
    <scope>NUCLEOTIDE SEQUENCE [LARGE SCALE GENOMIC DNA]</scope>
</reference>
<sequence>MIDFADIKNKSIKELHELIANSREDLRNLRFKAHSRQLKQVKQLGEMKNIIAQAQMILAQKLKQ</sequence>
<comment type="similarity">
    <text evidence="1 5">Belongs to the universal ribosomal protein uL29 family.</text>
</comment>
<dbReference type="AlphaFoldDB" id="A0A1F6NKF4"/>
<dbReference type="InterPro" id="IPR036049">
    <property type="entry name" value="Ribosomal_uL29_sf"/>
</dbReference>